<organism evidence="3 4">
    <name type="scientific">Vibrio anguillarum</name>
    <name type="common">Listonella anguillarum</name>
    <dbReference type="NCBI Taxonomy" id="55601"/>
    <lineage>
        <taxon>Bacteria</taxon>
        <taxon>Pseudomonadati</taxon>
        <taxon>Pseudomonadota</taxon>
        <taxon>Gammaproteobacteria</taxon>
        <taxon>Vibrionales</taxon>
        <taxon>Vibrionaceae</taxon>
        <taxon>Vibrio</taxon>
    </lineage>
</organism>
<sequence>MQLPKALPDESLYSRICRFLSVCEYSTEQALGLLAGDSRAAIHPYLTSNLGSLAQSTGESSKALLSCQTLRPLFSNYLPNYRNVIEDVAASTNEVIRASQLSTFREKETLSVKYCPVCAKNDLHEYGVAYWHLNHQIPGVEACSAHRTWLVHQELPGRCHVCCHFLPSSETIPIHCTDVATEFSYFAAQRVLVLQALSQDESRAVLSTDYQNQLGLSGFLTASGRVRRKIILEGLYELSEGLFLSPTHLSVRSRLDFSFVSTFLSGQYPQHPFKHLLFEFFLSRCRTFTGVKDESLSTRTAINREKQCCDLLKLGLSMAAVSREVGKSRCYVKSVALRNNIPVNLKPRKITKGIKASVIQLALKGFHGDVIAKKHHISSGSVEQIISTTTGLVERRKQCKAESLRRRYRCQIVRFINLNPNVSRQEIKRAQEAAYYWLYNHEYAWLETVLPAASKTQHVDRVDWYQRDNELVDVIRELLLSSSNKKSRTELDKALGGHGWLTSKIAKLPKTRELLRKKGLFGVNTCS</sequence>
<dbReference type="InterPro" id="IPR009492">
    <property type="entry name" value="TniQ"/>
</dbReference>
<dbReference type="RefSeq" id="WP_064626087.1">
    <property type="nucleotide sequence ID" value="NZ_JAHGUI010000057.1"/>
</dbReference>
<gene>
    <name evidence="3" type="ORF">PL14_13725</name>
</gene>
<reference evidence="3 4" key="1">
    <citation type="journal article" date="2017" name="J. Fish Dis.">
        <title>Comparative assessment of Vibrio virulence in marine fish larvae.</title>
        <authorList>
            <person name="Ronneseth A."/>
            <person name="Castillo D."/>
            <person name="D'Alvise P."/>
            <person name="Tonnesen O."/>
            <person name="Haugland G."/>
            <person name="Grotkjaer T."/>
            <person name="Engell-Sorensen K."/>
            <person name="Norremark L."/>
            <person name="Bergh O."/>
            <person name="Wergeland H.I."/>
            <person name="Gram L."/>
        </authorList>
    </citation>
    <scope>NUCLEOTIDE SEQUENCE [LARGE SCALE GENOMIC DNA]</scope>
    <source>
        <strain evidence="3 4">90-11-286</strain>
    </source>
</reference>
<name>A0ABD4QXY3_VIBAN</name>
<evidence type="ECO:0000313" key="4">
    <source>
        <dbReference type="Proteomes" id="UP000078309"/>
    </source>
</evidence>
<protein>
    <submittedName>
        <fullName evidence="3">TnsD family transposase</fullName>
    </submittedName>
</protein>
<dbReference type="Pfam" id="PF15978">
    <property type="entry name" value="TnsD"/>
    <property type="match status" value="1"/>
</dbReference>
<comment type="caution">
    <text evidence="3">The sequence shown here is derived from an EMBL/GenBank/DDBJ whole genome shotgun (WGS) entry which is preliminary data.</text>
</comment>
<dbReference type="Proteomes" id="UP000078309">
    <property type="component" value="Unassembled WGS sequence"/>
</dbReference>
<dbReference type="EMBL" id="JAHGUI010000057">
    <property type="protein sequence ID" value="MBT2919736.1"/>
    <property type="molecule type" value="Genomic_DNA"/>
</dbReference>
<evidence type="ECO:0000259" key="2">
    <source>
        <dbReference type="Pfam" id="PF15978"/>
    </source>
</evidence>
<feature type="domain" description="Transposon Tn7 transposition protein TnsD C-terminal" evidence="2">
    <location>
        <begin position="202"/>
        <end position="515"/>
    </location>
</feature>
<accession>A0ABD4QXY3</accession>
<proteinExistence type="predicted"/>
<feature type="domain" description="TniQ" evidence="1">
    <location>
        <begin position="4"/>
        <end position="149"/>
    </location>
</feature>
<dbReference type="Pfam" id="PF06527">
    <property type="entry name" value="TniQ"/>
    <property type="match status" value="1"/>
</dbReference>
<dbReference type="AlphaFoldDB" id="A0ABD4QXY3"/>
<evidence type="ECO:0000259" key="1">
    <source>
        <dbReference type="Pfam" id="PF06527"/>
    </source>
</evidence>
<dbReference type="InterPro" id="IPR032750">
    <property type="entry name" value="TnsD_C"/>
</dbReference>
<evidence type="ECO:0000313" key="3">
    <source>
        <dbReference type="EMBL" id="MBT2919736.1"/>
    </source>
</evidence>